<organism evidence="5 6">
    <name type="scientific">Enterocloster hominis</name>
    <name type="common">ex Liu et al. 2021</name>
    <dbReference type="NCBI Taxonomy" id="2763663"/>
    <lineage>
        <taxon>Bacteria</taxon>
        <taxon>Bacillati</taxon>
        <taxon>Bacillota</taxon>
        <taxon>Clostridia</taxon>
        <taxon>Lachnospirales</taxon>
        <taxon>Lachnospiraceae</taxon>
        <taxon>Enterocloster</taxon>
    </lineage>
</organism>
<feature type="domain" description="NusG-like N-terminal" evidence="4">
    <location>
        <begin position="2"/>
        <end position="96"/>
    </location>
</feature>
<gene>
    <name evidence="5" type="ORF">H8708_01015</name>
</gene>
<dbReference type="InterPro" id="IPR043425">
    <property type="entry name" value="NusG-like"/>
</dbReference>
<protein>
    <recommendedName>
        <fullName evidence="4">NusG-like N-terminal domain-containing protein</fullName>
    </recommendedName>
</protein>
<evidence type="ECO:0000313" key="6">
    <source>
        <dbReference type="Proteomes" id="UP000647491"/>
    </source>
</evidence>
<keyword evidence="6" id="KW-1185">Reference proteome</keyword>
<reference evidence="5 6" key="1">
    <citation type="submission" date="2020-08" db="EMBL/GenBank/DDBJ databases">
        <title>Genome public.</title>
        <authorList>
            <person name="Liu C."/>
            <person name="Sun Q."/>
        </authorList>
    </citation>
    <scope>NUCLEOTIDE SEQUENCE [LARGE SCALE GENOMIC DNA]</scope>
    <source>
        <strain evidence="5 6">BX10</strain>
    </source>
</reference>
<dbReference type="PANTHER" id="PTHR30265">
    <property type="entry name" value="RHO-INTERACTING TRANSCRIPTION TERMINATION FACTOR NUSG"/>
    <property type="match status" value="1"/>
</dbReference>
<dbReference type="SUPFAM" id="SSF82679">
    <property type="entry name" value="N-utilization substance G protein NusG, N-terminal domain"/>
    <property type="match status" value="1"/>
</dbReference>
<keyword evidence="2" id="KW-0805">Transcription regulation</keyword>
<dbReference type="Gene3D" id="2.30.30.30">
    <property type="match status" value="1"/>
</dbReference>
<evidence type="ECO:0000256" key="1">
    <source>
        <dbReference type="ARBA" id="ARBA00022814"/>
    </source>
</evidence>
<accession>A0ABR7NP17</accession>
<dbReference type="PANTHER" id="PTHR30265:SF4">
    <property type="entry name" value="KOW MOTIF FAMILY PROTEIN, EXPRESSED"/>
    <property type="match status" value="1"/>
</dbReference>
<dbReference type="Pfam" id="PF02357">
    <property type="entry name" value="NusG"/>
    <property type="match status" value="1"/>
</dbReference>
<dbReference type="InterPro" id="IPR036735">
    <property type="entry name" value="NGN_dom_sf"/>
</dbReference>
<comment type="caution">
    <text evidence="5">The sequence shown here is derived from an EMBL/GenBank/DDBJ whole genome shotgun (WGS) entry which is preliminary data.</text>
</comment>
<dbReference type="RefSeq" id="WP_262426699.1">
    <property type="nucleotide sequence ID" value="NZ_JACRTJ010000003.1"/>
</dbReference>
<dbReference type="InterPro" id="IPR006645">
    <property type="entry name" value="NGN-like_dom"/>
</dbReference>
<keyword evidence="1" id="KW-0889">Transcription antitermination</keyword>
<evidence type="ECO:0000259" key="4">
    <source>
        <dbReference type="Pfam" id="PF02357"/>
    </source>
</evidence>
<dbReference type="SUPFAM" id="SSF50104">
    <property type="entry name" value="Translation proteins SH3-like domain"/>
    <property type="match status" value="1"/>
</dbReference>
<proteinExistence type="predicted"/>
<sequence>MWYVLQTITGREEELVHYIEEIVPKELYTDCFVAYYERVWRKQQESVVHVERLFPGYVFIVSDTPKELYLCLKKVPAMSKMIADGNFDFLSIEEEEEAFFANMLKNQHIVRLSYVELDGKGRILRVCGPLKEYADSIVKAQYKKRYVIIRLKMMGSYKTVALGVILKEDIQQEIRYGKVETPLEMPEFYHAAQPEKNHGYAAGDHVSVISGSFENMSGVIWKVKKDTVEIGVHLFGQDMSMEVPVNDIRKNFP</sequence>
<dbReference type="Gene3D" id="3.30.70.940">
    <property type="entry name" value="NusG, N-terminal domain"/>
    <property type="match status" value="1"/>
</dbReference>
<evidence type="ECO:0000256" key="2">
    <source>
        <dbReference type="ARBA" id="ARBA00023015"/>
    </source>
</evidence>
<evidence type="ECO:0000256" key="3">
    <source>
        <dbReference type="ARBA" id="ARBA00023163"/>
    </source>
</evidence>
<keyword evidence="3" id="KW-0804">Transcription</keyword>
<dbReference type="EMBL" id="JACRTJ010000003">
    <property type="protein sequence ID" value="MBC8597824.1"/>
    <property type="molecule type" value="Genomic_DNA"/>
</dbReference>
<dbReference type="InterPro" id="IPR014722">
    <property type="entry name" value="Rib_uL2_dom2"/>
</dbReference>
<dbReference type="Proteomes" id="UP000647491">
    <property type="component" value="Unassembled WGS sequence"/>
</dbReference>
<dbReference type="InterPro" id="IPR008991">
    <property type="entry name" value="Translation_prot_SH3-like_sf"/>
</dbReference>
<evidence type="ECO:0000313" key="5">
    <source>
        <dbReference type="EMBL" id="MBC8597824.1"/>
    </source>
</evidence>
<name>A0ABR7NP17_9FIRM</name>